<feature type="region of interest" description="Disordered" evidence="1">
    <location>
        <begin position="20"/>
        <end position="66"/>
    </location>
</feature>
<feature type="domain" description="BRCA2 OB1" evidence="2">
    <location>
        <begin position="509"/>
        <end position="627"/>
    </location>
</feature>
<dbReference type="InterPro" id="IPR015252">
    <property type="entry name" value="BRCA2_hlx"/>
</dbReference>
<feature type="compositionally biased region" description="Low complexity" evidence="1">
    <location>
        <begin position="91"/>
        <end position="103"/>
    </location>
</feature>
<feature type="region of interest" description="Disordered" evidence="1">
    <location>
        <begin position="86"/>
        <end position="160"/>
    </location>
</feature>
<dbReference type="GO" id="GO:0006355">
    <property type="term" value="P:regulation of DNA-templated transcription"/>
    <property type="evidence" value="ECO:0007669"/>
    <property type="project" value="TreeGrafter"/>
</dbReference>
<organism evidence="4 5">
    <name type="scientific">Coemansia javaensis</name>
    <dbReference type="NCBI Taxonomy" id="2761396"/>
    <lineage>
        <taxon>Eukaryota</taxon>
        <taxon>Fungi</taxon>
        <taxon>Fungi incertae sedis</taxon>
        <taxon>Zoopagomycota</taxon>
        <taxon>Kickxellomycotina</taxon>
        <taxon>Kickxellomycetes</taxon>
        <taxon>Kickxellales</taxon>
        <taxon>Kickxellaceae</taxon>
        <taxon>Coemansia</taxon>
    </lineage>
</organism>
<protein>
    <recommendedName>
        <fullName evidence="6">BRCA2 OB1 domain-containing protein</fullName>
    </recommendedName>
</protein>
<feature type="compositionally biased region" description="Basic and acidic residues" evidence="1">
    <location>
        <begin position="151"/>
        <end position="160"/>
    </location>
</feature>
<keyword evidence="5" id="KW-1185">Reference proteome</keyword>
<dbReference type="Pfam" id="PF09169">
    <property type="entry name" value="BRCA-2_helical"/>
    <property type="match status" value="1"/>
</dbReference>
<comment type="caution">
    <text evidence="4">The sequence shown here is derived from an EMBL/GenBank/DDBJ whole genome shotgun (WGS) entry which is preliminary data.</text>
</comment>
<dbReference type="Proteomes" id="UP001140217">
    <property type="component" value="Unassembled WGS sequence"/>
</dbReference>
<feature type="compositionally biased region" description="Low complexity" evidence="1">
    <location>
        <begin position="383"/>
        <end position="396"/>
    </location>
</feature>
<dbReference type="EMBL" id="JANBUL010000181">
    <property type="protein sequence ID" value="KAJ2779355.1"/>
    <property type="molecule type" value="Genomic_DNA"/>
</dbReference>
<dbReference type="PANTHER" id="PTHR11289:SF0">
    <property type="entry name" value="BREAST CANCER TYPE 2 SUSCEPTIBILITY PROTEIN"/>
    <property type="match status" value="1"/>
</dbReference>
<dbReference type="InterPro" id="IPR015187">
    <property type="entry name" value="BRCA2_OB_1"/>
</dbReference>
<feature type="region of interest" description="Disordered" evidence="1">
    <location>
        <begin position="213"/>
        <end position="396"/>
    </location>
</feature>
<feature type="compositionally biased region" description="Basic and acidic residues" evidence="1">
    <location>
        <begin position="109"/>
        <end position="137"/>
    </location>
</feature>
<dbReference type="Pfam" id="PF09103">
    <property type="entry name" value="BRCA-2_OB1"/>
    <property type="match status" value="1"/>
</dbReference>
<evidence type="ECO:0000313" key="5">
    <source>
        <dbReference type="Proteomes" id="UP001140217"/>
    </source>
</evidence>
<sequence>MQETREFDVRIRGRPVMSVQLHEALTGSDASPAPRPGGAHHPWEALLVQSAGSPKPGASTADADAAGDVDTQCLFDGLDELYEAYEKASEAPASTDGGAADTDVAADDLDSKEADGLDSKEADGLETKAADGLETKAADGPGTKAAGAPEGDLKELADMDDAEAKRIVGSLGGFTRPGSSSGKMAAAGRGASALLDGLPDMGDAEAQRIVQGLGGFGRPPLSVRARGQAASPRPAASPFPSKRDVLSARRALMDRGKAQAPTFSPPTRSAGAGAGARAGPLGRGALPPAPAPSPSSPAPRMLAFKQPGLRRASAQLRFSSPAKRPAADSDGDGDGDGDGARAAVRLVQFAQPFSPPGRARPGAQRPVHRARPPPVLPPVTSWPASGGARASAAAGPRAAGRPLRSLAGLLDVGAAESVPRDARAMTAAAAAEYRFAAGWGAGEARAALAAAGCDAGAAWVANHFRWVVWTSACLARRFPTRWRELWSAERVLGRLRHRYAREHEAGARSALRRILEGDAAPQQPVVLCVAAAEAEAEPGGGGGGGDAARVELTDGWYGVAAHVDAVLARAVRAGRLRAGDKIACAGLGLRGLAEPAEPLSAQARGAALVLCANSVRRARWDARLGFRRGAAPAMSLGAVHRQGGAVGATLDVVVVRRYPLRFMETAPDGRRTVRAAREEERVALAFAEARAARMADLLEGGGGDAIAAPSDDDVAAAAEAVDRALPPRQVQAMLRLLVCDYPARPYRSPAAAAVLAEVTVWRPGDVDAADLAEGSRVLIAGAAVSSYRGGAGGSSLSLSVRPTGCRLRPAPADPHVVARSHYRPRATLRVDDLRHVAPGQEVDVAGEACGVTAVAGGQTAVLRLRSTSSASTSAACVADVEFSLSVFGRIAPAAGAPVTVRNCRVAAGAADVVPRLLAGDTADFAL</sequence>
<gene>
    <name evidence="4" type="ORF">H4R18_004059</name>
</gene>
<evidence type="ECO:0000259" key="3">
    <source>
        <dbReference type="Pfam" id="PF09169"/>
    </source>
</evidence>
<dbReference type="InterPro" id="IPR012340">
    <property type="entry name" value="NA-bd_OB-fold"/>
</dbReference>
<accession>A0A9W8LFE1</accession>
<feature type="compositionally biased region" description="Basic and acidic residues" evidence="1">
    <location>
        <begin position="241"/>
        <end position="257"/>
    </location>
</feature>
<reference evidence="4" key="1">
    <citation type="submission" date="2022-07" db="EMBL/GenBank/DDBJ databases">
        <title>Phylogenomic reconstructions and comparative analyses of Kickxellomycotina fungi.</title>
        <authorList>
            <person name="Reynolds N.K."/>
            <person name="Stajich J.E."/>
            <person name="Barry K."/>
            <person name="Grigoriev I.V."/>
            <person name="Crous P."/>
            <person name="Smith M.E."/>
        </authorList>
    </citation>
    <scope>NUCLEOTIDE SEQUENCE</scope>
    <source>
        <strain evidence="4">NBRC 105414</strain>
    </source>
</reference>
<evidence type="ECO:0000313" key="4">
    <source>
        <dbReference type="EMBL" id="KAJ2779355.1"/>
    </source>
</evidence>
<dbReference type="SUPFAM" id="SSF50249">
    <property type="entry name" value="Nucleic acid-binding proteins"/>
    <property type="match status" value="2"/>
</dbReference>
<evidence type="ECO:0000256" key="1">
    <source>
        <dbReference type="SAM" id="MobiDB-lite"/>
    </source>
</evidence>
<proteinExistence type="predicted"/>
<feature type="domain" description="Breast cancer type 2 susceptibility protein helical" evidence="3">
    <location>
        <begin position="446"/>
        <end position="502"/>
    </location>
</feature>
<dbReference type="InterPro" id="IPR015525">
    <property type="entry name" value="BRCA2"/>
</dbReference>
<dbReference type="GO" id="GO:0000724">
    <property type="term" value="P:double-strand break repair via homologous recombination"/>
    <property type="evidence" value="ECO:0007669"/>
    <property type="project" value="InterPro"/>
</dbReference>
<dbReference type="InterPro" id="IPR036315">
    <property type="entry name" value="BRCA2_hlx_sf"/>
</dbReference>
<feature type="compositionally biased region" description="Low complexity" evidence="1">
    <location>
        <begin position="356"/>
        <end position="365"/>
    </location>
</feature>
<feature type="compositionally biased region" description="Low complexity" evidence="1">
    <location>
        <begin position="265"/>
        <end position="286"/>
    </location>
</feature>
<dbReference type="PANTHER" id="PTHR11289">
    <property type="entry name" value="BREAST CANCER TYPE 2 SUSCEPTIBILITY PROTEIN BRCA2"/>
    <property type="match status" value="1"/>
</dbReference>
<dbReference type="Gene3D" id="2.40.50.140">
    <property type="entry name" value="Nucleic acid-binding proteins"/>
    <property type="match status" value="2"/>
</dbReference>
<dbReference type="AlphaFoldDB" id="A0A9W8LFE1"/>
<feature type="compositionally biased region" description="Pro residues" evidence="1">
    <location>
        <begin position="287"/>
        <end position="297"/>
    </location>
</feature>
<name>A0A9W8LFE1_9FUNG</name>
<feature type="compositionally biased region" description="Low complexity" evidence="1">
    <location>
        <begin position="224"/>
        <end position="240"/>
    </location>
</feature>
<dbReference type="OrthoDB" id="21095at2759"/>
<dbReference type="SUPFAM" id="SSF81872">
    <property type="entry name" value="BRCA2 helical domain"/>
    <property type="match status" value="1"/>
</dbReference>
<evidence type="ECO:0000259" key="2">
    <source>
        <dbReference type="Pfam" id="PF09103"/>
    </source>
</evidence>
<evidence type="ECO:0008006" key="6">
    <source>
        <dbReference type="Google" id="ProtNLM"/>
    </source>
</evidence>